<dbReference type="Gene3D" id="2.60.40.10">
    <property type="entry name" value="Immunoglobulins"/>
    <property type="match status" value="4"/>
</dbReference>
<dbReference type="STRING" id="44009.RV01_GL000270"/>
<dbReference type="AlphaFoldDB" id="S1NYS8"/>
<accession>S1NYS8</accession>
<feature type="transmembrane region" description="Helical" evidence="5">
    <location>
        <begin position="1069"/>
        <end position="1087"/>
    </location>
</feature>
<feature type="domain" description="SpaA-like prealbumin fold" evidence="6">
    <location>
        <begin position="295"/>
        <end position="382"/>
    </location>
</feature>
<comment type="caution">
    <text evidence="8">The sequence shown here is derived from an EMBL/GenBank/DDBJ whole genome shotgun (WGS) entry which is preliminary data.</text>
</comment>
<dbReference type="Pfam" id="PF17802">
    <property type="entry name" value="SpaA"/>
    <property type="match status" value="4"/>
</dbReference>
<dbReference type="EMBL" id="AHYR01000003">
    <property type="protein sequence ID" value="EOT43246.1"/>
    <property type="molecule type" value="Genomic_DNA"/>
</dbReference>
<comment type="similarity">
    <text evidence="1">Belongs to the serine-aspartate repeat-containing protein (SDr) family.</text>
</comment>
<organism evidence="8 9">
    <name type="scientific">Enterococcus dispar ATCC 51266</name>
    <dbReference type="NCBI Taxonomy" id="1139219"/>
    <lineage>
        <taxon>Bacteria</taxon>
        <taxon>Bacillati</taxon>
        <taxon>Bacillota</taxon>
        <taxon>Bacilli</taxon>
        <taxon>Lactobacillales</taxon>
        <taxon>Enterococcaceae</taxon>
        <taxon>Enterococcus</taxon>
    </lineage>
</organism>
<dbReference type="NCBIfam" id="TIGR01167">
    <property type="entry name" value="LPXTG_anchor"/>
    <property type="match status" value="1"/>
</dbReference>
<feature type="domain" description="SpaA-like prealbumin fold" evidence="6">
    <location>
        <begin position="513"/>
        <end position="600"/>
    </location>
</feature>
<feature type="region of interest" description="Disordered" evidence="4">
    <location>
        <begin position="1008"/>
        <end position="1061"/>
    </location>
</feature>
<evidence type="ECO:0000313" key="8">
    <source>
        <dbReference type="EMBL" id="EOT43246.1"/>
    </source>
</evidence>
<dbReference type="Proteomes" id="UP000014127">
    <property type="component" value="Unassembled WGS sequence"/>
</dbReference>
<dbReference type="PATRIC" id="fig|1139219.3.peg.568"/>
<feature type="domain" description="SpaA-like prealbumin fold" evidence="6">
    <location>
        <begin position="641"/>
        <end position="713"/>
    </location>
</feature>
<evidence type="ECO:0000256" key="1">
    <source>
        <dbReference type="ARBA" id="ARBA00007257"/>
    </source>
</evidence>
<evidence type="ECO:0000256" key="5">
    <source>
        <dbReference type="SAM" id="Phobius"/>
    </source>
</evidence>
<name>S1NYS8_9ENTE</name>
<evidence type="ECO:0000256" key="3">
    <source>
        <dbReference type="ARBA" id="ARBA00022729"/>
    </source>
</evidence>
<dbReference type="PANTHER" id="PTHR36108:SF13">
    <property type="entry name" value="COLOSSIN-B-RELATED"/>
    <property type="match status" value="1"/>
</dbReference>
<keyword evidence="5" id="KW-0472">Membrane</keyword>
<feature type="domain" description="T-Q ester bond containing" evidence="7">
    <location>
        <begin position="768"/>
        <end position="899"/>
    </location>
</feature>
<keyword evidence="5" id="KW-1133">Transmembrane helix</keyword>
<dbReference type="PANTHER" id="PTHR36108">
    <property type="entry name" value="COLOSSIN-B-RELATED"/>
    <property type="match status" value="1"/>
</dbReference>
<dbReference type="eggNOG" id="COG4932">
    <property type="taxonomic scope" value="Bacteria"/>
</dbReference>
<dbReference type="InterPro" id="IPR041033">
    <property type="entry name" value="SpaA_PFL_dom_1"/>
</dbReference>
<dbReference type="InterPro" id="IPR013783">
    <property type="entry name" value="Ig-like_fold"/>
</dbReference>
<evidence type="ECO:0000259" key="7">
    <source>
        <dbReference type="Pfam" id="PF18202"/>
    </source>
</evidence>
<sequence length="1091" mass="120880">MEVSFFITQMGKEINYMKKSRFQNWRLFATLALLGQTIGGAIGPTIAFADEITHPQTVTVELDLAHQYAVEGTFSDGRPMSEVTVPHYAVYNGVKQDIFCIEPGVPIYNEFTPGYEKNPLLDIPEKAKLVSVLWKKAGTDVDTHIVAQKMIWQEVNGYTLHSIKRSDGSAVNIPAIEAKINKAIANYQKKPSFHNSTAKTVLGQSTTVRDTNNLNLSEFDEVVENTANIDYRVNGNQLVITPNANSKENGVLTLKKSAGTGTPVAYKMAGQQTLMAGAIDIPNTYTVKIDVETEGSLKIKKIDKESGAIVPGTVFHLDFGKTLPAKDVTTDKEGIATLDGIPHGTKVTITEKSVPAPYTIDTTPMTATINAGETISVTSKNTREKGQIILDKTGSETGSDLWNDNYSLAGNTFAIRKDNPTGEIVQEMTTDEKGHAETPKEIANALELGIYYVTETKASNGFVNTFKPVKVELKYANQTIALVTSNVKGQNQEITGETTLTKEDKDTGDKTQGKAVFEGAEYTLFTAKDGKAVKWSEDFKPELVKGTKASDETVTLTLDEKNQAAVKHLAINEYYWQETKAPEGYTLDETKYPVSIKKVDDSEKNAVITRDVTAKEQVIRFGFDFFKFAGSAAGTAETGFNDLTFKVSPLEGTNEITGAEDEVTTAYNEQLGFDGYGKFENLPYGDYLLEEVEAPEGFQEITPLEIHSTFKENKEDYAKSEYVFTITEQGQKQPIKTVTVPYEKLTNKAFSVSLNRLMLYDLPEEEDSLTSLATWKDGNKELSSLDSTELVDKLSYNLHEIKEDWYVVAQAIDVEATKAAQEKDEKAKPVVIAETTATLANKEKTGTWKILHKLTAEQVLDKTIVLFNYVYKNKEAFEAGDEPVAKDASLNNQAQTVNCTVERHVFIQTKAHLEDGSQTFTHCDVVAMFDDVSITHDVLDGSKEAFETILYALLPDGTNKEIWKSGKIDYEVNDKEFTKTVLAEKVDTSKYPEGTSFTFKEINYDKDGNINGKHNEDLKEKSQTLTPKEVPTKPSTPEQPEMLTVPSDSQESSPTVKTFPQTGEKNSNVLLFIGFTLIFATAGYYFWNRRN</sequence>
<keyword evidence="5" id="KW-0812">Transmembrane</keyword>
<reference evidence="8 9" key="1">
    <citation type="submission" date="2013-03" db="EMBL/GenBank/DDBJ databases">
        <title>The Genome Sequence of Enterococcus dispar ATCC_51266 (Illumina only assembly).</title>
        <authorList>
            <consortium name="The Broad Institute Genomics Platform"/>
            <consortium name="The Broad Institute Genome Sequencing Center for Infectious Disease"/>
            <person name="Earl A."/>
            <person name="Russ C."/>
            <person name="Gilmore M."/>
            <person name="Surin D."/>
            <person name="Walker B."/>
            <person name="Young S."/>
            <person name="Zeng Q."/>
            <person name="Gargeya S."/>
            <person name="Fitzgerald M."/>
            <person name="Haas B."/>
            <person name="Abouelleil A."/>
            <person name="Allen A.W."/>
            <person name="Alvarado L."/>
            <person name="Arachchi H.M."/>
            <person name="Berlin A.M."/>
            <person name="Chapman S.B."/>
            <person name="Gainer-Dewar J."/>
            <person name="Goldberg J."/>
            <person name="Griggs A."/>
            <person name="Gujja S."/>
            <person name="Hansen M."/>
            <person name="Howarth C."/>
            <person name="Imamovic A."/>
            <person name="Ireland A."/>
            <person name="Larimer J."/>
            <person name="McCowan C."/>
            <person name="Murphy C."/>
            <person name="Pearson M."/>
            <person name="Poon T.W."/>
            <person name="Priest M."/>
            <person name="Roberts A."/>
            <person name="Saif S."/>
            <person name="Shea T."/>
            <person name="Sisk P."/>
            <person name="Sykes S."/>
            <person name="Wortman J."/>
            <person name="Nusbaum C."/>
            <person name="Birren B."/>
        </authorList>
    </citation>
    <scope>NUCLEOTIDE SEQUENCE [LARGE SCALE GENOMIC DNA]</scope>
    <source>
        <strain evidence="8 9">ATCC 51266</strain>
    </source>
</reference>
<dbReference type="InterPro" id="IPR041100">
    <property type="entry name" value="TQ"/>
</dbReference>
<feature type="compositionally biased region" description="Polar residues" evidence="4">
    <location>
        <begin position="1046"/>
        <end position="1061"/>
    </location>
</feature>
<dbReference type="Pfam" id="PF18202">
    <property type="entry name" value="TQ"/>
    <property type="match status" value="1"/>
</dbReference>
<dbReference type="HOGENOM" id="CLU_010521_0_0_9"/>
<feature type="compositionally biased region" description="Basic and acidic residues" evidence="4">
    <location>
        <begin position="1008"/>
        <end position="1022"/>
    </location>
</feature>
<evidence type="ECO:0000313" key="9">
    <source>
        <dbReference type="Proteomes" id="UP000014127"/>
    </source>
</evidence>
<protein>
    <submittedName>
        <fullName evidence="8">Cell wall surface anchor protein</fullName>
    </submittedName>
</protein>
<gene>
    <name evidence="8" type="ORF">OMK_00600</name>
</gene>
<keyword evidence="9" id="KW-1185">Reference proteome</keyword>
<evidence type="ECO:0000256" key="2">
    <source>
        <dbReference type="ARBA" id="ARBA00022525"/>
    </source>
</evidence>
<evidence type="ECO:0000259" key="6">
    <source>
        <dbReference type="Pfam" id="PF17802"/>
    </source>
</evidence>
<keyword evidence="3" id="KW-0732">Signal</keyword>
<proteinExistence type="inferred from homology"/>
<evidence type="ECO:0000256" key="4">
    <source>
        <dbReference type="SAM" id="MobiDB-lite"/>
    </source>
</evidence>
<keyword evidence="2" id="KW-0964">Secreted</keyword>
<feature type="domain" description="SpaA-like prealbumin fold" evidence="6">
    <location>
        <begin position="404"/>
        <end position="486"/>
    </location>
</feature>